<dbReference type="EMBL" id="CP015055">
    <property type="protein sequence ID" value="QGN14874.1"/>
    <property type="molecule type" value="Genomic_DNA"/>
</dbReference>
<dbReference type="PANTHER" id="PTHR12886">
    <property type="entry name" value="PIG-M MANNOSYLTRANSFERASE"/>
    <property type="match status" value="1"/>
</dbReference>
<keyword evidence="7 13" id="KW-0808">Transferase</keyword>
<keyword evidence="11 13" id="KW-0472">Membrane</keyword>
<dbReference type="PANTHER" id="PTHR12886:SF0">
    <property type="entry name" value="GPI MANNOSYLTRANSFERASE 1"/>
    <property type="match status" value="1"/>
</dbReference>
<evidence type="ECO:0000313" key="14">
    <source>
        <dbReference type="EMBL" id="QGN14874.1"/>
    </source>
</evidence>
<evidence type="ECO:0000256" key="4">
    <source>
        <dbReference type="ARBA" id="ARBA00013797"/>
    </source>
</evidence>
<proteinExistence type="inferred from homology"/>
<feature type="transmembrane region" description="Helical" evidence="13">
    <location>
        <begin position="286"/>
        <end position="304"/>
    </location>
</feature>
<evidence type="ECO:0000256" key="10">
    <source>
        <dbReference type="ARBA" id="ARBA00022989"/>
    </source>
</evidence>
<evidence type="ECO:0000256" key="2">
    <source>
        <dbReference type="ARBA" id="ARBA00004687"/>
    </source>
</evidence>
<evidence type="ECO:0000256" key="5">
    <source>
        <dbReference type="ARBA" id="ARBA00022502"/>
    </source>
</evidence>
<comment type="similarity">
    <text evidence="3 13">Belongs to the PIGM family.</text>
</comment>
<keyword evidence="8 13" id="KW-0812">Transmembrane</keyword>
<keyword evidence="10 13" id="KW-1133">Transmembrane helix</keyword>
<evidence type="ECO:0000256" key="11">
    <source>
        <dbReference type="ARBA" id="ARBA00023136"/>
    </source>
</evidence>
<dbReference type="InterPro" id="IPR007704">
    <property type="entry name" value="PIG-M"/>
</dbReference>
<evidence type="ECO:0000256" key="12">
    <source>
        <dbReference type="ARBA" id="ARBA00025399"/>
    </source>
</evidence>
<evidence type="ECO:0000256" key="13">
    <source>
        <dbReference type="RuleBase" id="RU365064"/>
    </source>
</evidence>
<evidence type="ECO:0000256" key="1">
    <source>
        <dbReference type="ARBA" id="ARBA00004477"/>
    </source>
</evidence>
<evidence type="ECO:0000256" key="7">
    <source>
        <dbReference type="ARBA" id="ARBA00022679"/>
    </source>
</evidence>
<protein>
    <recommendedName>
        <fullName evidence="4 13">GPI mannosyltransferase 1</fullName>
        <ecNumber evidence="13">2.4.1.-</ecNumber>
    </recommendedName>
    <alternativeName>
        <fullName evidence="13">GPI mannosyltransferase I</fullName>
    </alternativeName>
</protein>
<comment type="subcellular location">
    <subcellularLocation>
        <location evidence="1 13">Endoplasmic reticulum membrane</location>
        <topology evidence="1 13">Multi-pass membrane protein</topology>
    </subcellularLocation>
</comment>
<comment type="pathway">
    <text evidence="2 13">Glycolipid biosynthesis; glycosylphosphatidylinositol-anchor biosynthesis.</text>
</comment>
<accession>A0ABX6ESY1</accession>
<dbReference type="EC" id="2.4.1.-" evidence="13"/>
<organism evidence="14 15">
    <name type="scientific">Kluyveromyces marxianus</name>
    <name type="common">Yeast</name>
    <name type="synonym">Candida kefyr</name>
    <dbReference type="NCBI Taxonomy" id="4911"/>
    <lineage>
        <taxon>Eukaryota</taxon>
        <taxon>Fungi</taxon>
        <taxon>Dikarya</taxon>
        <taxon>Ascomycota</taxon>
        <taxon>Saccharomycotina</taxon>
        <taxon>Saccharomycetes</taxon>
        <taxon>Saccharomycetales</taxon>
        <taxon>Saccharomycetaceae</taxon>
        <taxon>Kluyveromyces</taxon>
    </lineage>
</organism>
<gene>
    <name evidence="14" type="primary">GPI14</name>
    <name evidence="14" type="ORF">FIM1_1547</name>
</gene>
<feature type="transmembrane region" description="Helical" evidence="13">
    <location>
        <begin position="333"/>
        <end position="352"/>
    </location>
</feature>
<evidence type="ECO:0000256" key="6">
    <source>
        <dbReference type="ARBA" id="ARBA00022676"/>
    </source>
</evidence>
<name>A0ABX6ESY1_KLUMA</name>
<feature type="transmembrane region" description="Helical" evidence="13">
    <location>
        <begin position="192"/>
        <end position="212"/>
    </location>
</feature>
<reference evidence="14 15" key="1">
    <citation type="submission" date="2016-03" db="EMBL/GenBank/DDBJ databases">
        <title>How can Kluyveromyces marxianus grow so fast - potential evolutionary course in Saccharomyces Complex revealed by comparative genomics.</title>
        <authorList>
            <person name="Mo W."/>
            <person name="Lu W."/>
            <person name="Yang X."/>
            <person name="Qi J."/>
            <person name="Lv H."/>
        </authorList>
    </citation>
    <scope>NUCLEOTIDE SEQUENCE [LARGE SCALE GENOMIC DNA]</scope>
    <source>
        <strain evidence="14 15">FIM1</strain>
    </source>
</reference>
<keyword evidence="6 13" id="KW-0328">Glycosyltransferase</keyword>
<dbReference type="Proteomes" id="UP000422736">
    <property type="component" value="Chromosome 2"/>
</dbReference>
<evidence type="ECO:0000256" key="9">
    <source>
        <dbReference type="ARBA" id="ARBA00022824"/>
    </source>
</evidence>
<sequence>MNKHVFWLLFASLLLRIGFFAYGIFQDANFEVKYTDIDYFVFHDAAGYVFNGESPYLRDTYRYTPLLSWLLLPNYYTQWIHMGKIFFILFDLITGAIIIKLLDGTCQLKKQLCLASIWLLNPMVITISTRGNAESVLCFLILCSFYFLKRNELVLAGLFYGLSIHFKIYPIIYALPIALFIFLSAKSGRIMRLITIGLSTLIGLLVPTYAMFKIYGTEFVKHSYTYHFARTDHRHNFSIWNFVLLLESADIRLFDKVEFAKFAFVPQLLLCAALPYLLLKSPNFETMLNVTFLQTFAFVTFNKVCTSQYFIWYMVLLPFYLANTTLNWKNGAICILAWIASQAVWLSQAYRLEFLGQNVFFPNLLIGNVIFFLSNVYLLDIYLSDIKLRSRPSPHELEKKKN</sequence>
<keyword evidence="9 13" id="KW-0256">Endoplasmic reticulum</keyword>
<keyword evidence="5 13" id="KW-0337">GPI-anchor biosynthesis</keyword>
<keyword evidence="15" id="KW-1185">Reference proteome</keyword>
<comment type="function">
    <text evidence="12 13">Mannosyltransferase involved in glycosylphosphatidylinositol-anchor biosynthesis. Transfers the first alpha-1,4-mannose to GlcN-acyl-PI during GPI precursor assembly. Required for cell wall integrity.</text>
</comment>
<feature type="transmembrane region" description="Helical" evidence="13">
    <location>
        <begin position="79"/>
        <end position="102"/>
    </location>
</feature>
<dbReference type="Pfam" id="PF05007">
    <property type="entry name" value="Mannosyl_trans"/>
    <property type="match status" value="1"/>
</dbReference>
<feature type="transmembrane region" description="Helical" evidence="13">
    <location>
        <begin position="364"/>
        <end position="383"/>
    </location>
</feature>
<feature type="transmembrane region" description="Helical" evidence="13">
    <location>
        <begin position="259"/>
        <end position="279"/>
    </location>
</feature>
<evidence type="ECO:0000256" key="8">
    <source>
        <dbReference type="ARBA" id="ARBA00022692"/>
    </source>
</evidence>
<evidence type="ECO:0000256" key="3">
    <source>
        <dbReference type="ARBA" id="ARBA00011071"/>
    </source>
</evidence>
<feature type="transmembrane region" description="Helical" evidence="13">
    <location>
        <begin position="168"/>
        <end position="185"/>
    </location>
</feature>
<dbReference type="GO" id="GO:0016757">
    <property type="term" value="F:glycosyltransferase activity"/>
    <property type="evidence" value="ECO:0007669"/>
    <property type="project" value="UniProtKB-KW"/>
</dbReference>
<feature type="transmembrane region" description="Helical" evidence="13">
    <location>
        <begin position="123"/>
        <end position="148"/>
    </location>
</feature>
<evidence type="ECO:0000313" key="15">
    <source>
        <dbReference type="Proteomes" id="UP000422736"/>
    </source>
</evidence>